<evidence type="ECO:0000256" key="2">
    <source>
        <dbReference type="ARBA" id="ARBA00021982"/>
    </source>
</evidence>
<dbReference type="SMART" id="SM00534">
    <property type="entry name" value="MUTSac"/>
    <property type="match status" value="1"/>
</dbReference>
<accession>A0A8J6NAR8</accession>
<evidence type="ECO:0000256" key="6">
    <source>
        <dbReference type="ARBA" id="ARBA00023125"/>
    </source>
</evidence>
<dbReference type="InterPro" id="IPR036187">
    <property type="entry name" value="DNA_mismatch_repair_MutS_sf"/>
</dbReference>
<feature type="binding site" evidence="9">
    <location>
        <begin position="634"/>
        <end position="641"/>
    </location>
    <ligand>
        <name>ATP</name>
        <dbReference type="ChEBI" id="CHEBI:30616"/>
    </ligand>
</feature>
<dbReference type="GO" id="GO:0030983">
    <property type="term" value="F:mismatched DNA binding"/>
    <property type="evidence" value="ECO:0007669"/>
    <property type="project" value="InterPro"/>
</dbReference>
<dbReference type="Pfam" id="PF00488">
    <property type="entry name" value="MutS_V"/>
    <property type="match status" value="1"/>
</dbReference>
<dbReference type="InterPro" id="IPR007861">
    <property type="entry name" value="DNA_mismatch_repair_MutS_clamp"/>
</dbReference>
<evidence type="ECO:0000313" key="13">
    <source>
        <dbReference type="EMBL" id="MBC8208605.1"/>
    </source>
</evidence>
<dbReference type="HAMAP" id="MF_00096">
    <property type="entry name" value="MutS"/>
    <property type="match status" value="1"/>
</dbReference>
<dbReference type="Pfam" id="PF05188">
    <property type="entry name" value="MutS_II"/>
    <property type="match status" value="1"/>
</dbReference>
<dbReference type="FunFam" id="3.40.50.300:FF:000870">
    <property type="entry name" value="MutS protein homolog 4"/>
    <property type="match status" value="1"/>
</dbReference>
<dbReference type="GO" id="GO:0006298">
    <property type="term" value="P:mismatch repair"/>
    <property type="evidence" value="ECO:0007669"/>
    <property type="project" value="UniProtKB-UniRule"/>
</dbReference>
<evidence type="ECO:0000256" key="4">
    <source>
        <dbReference type="ARBA" id="ARBA00022763"/>
    </source>
</evidence>
<dbReference type="GO" id="GO:0005829">
    <property type="term" value="C:cytosol"/>
    <property type="evidence" value="ECO:0007669"/>
    <property type="project" value="TreeGrafter"/>
</dbReference>
<dbReference type="InterPro" id="IPR036678">
    <property type="entry name" value="MutS_con_dom_sf"/>
</dbReference>
<evidence type="ECO:0000256" key="3">
    <source>
        <dbReference type="ARBA" id="ARBA00022741"/>
    </source>
</evidence>
<evidence type="ECO:0000256" key="1">
    <source>
        <dbReference type="ARBA" id="ARBA00006271"/>
    </source>
</evidence>
<evidence type="ECO:0000313" key="14">
    <source>
        <dbReference type="Proteomes" id="UP000599024"/>
    </source>
</evidence>
<dbReference type="GO" id="GO:0140664">
    <property type="term" value="F:ATP-dependent DNA damage sensor activity"/>
    <property type="evidence" value="ECO:0007669"/>
    <property type="project" value="InterPro"/>
</dbReference>
<dbReference type="SUPFAM" id="SSF53150">
    <property type="entry name" value="DNA repair protein MutS, domain II"/>
    <property type="match status" value="1"/>
</dbReference>
<dbReference type="InterPro" id="IPR007696">
    <property type="entry name" value="DNA_mismatch_repair_MutS_core"/>
</dbReference>
<evidence type="ECO:0000256" key="5">
    <source>
        <dbReference type="ARBA" id="ARBA00022840"/>
    </source>
</evidence>
<dbReference type="PANTHER" id="PTHR11361">
    <property type="entry name" value="DNA MISMATCH REPAIR PROTEIN MUTS FAMILY MEMBER"/>
    <property type="match status" value="1"/>
</dbReference>
<dbReference type="GO" id="GO:0003684">
    <property type="term" value="F:damaged DNA binding"/>
    <property type="evidence" value="ECO:0007669"/>
    <property type="project" value="UniProtKB-UniRule"/>
</dbReference>
<dbReference type="GO" id="GO:0005524">
    <property type="term" value="F:ATP binding"/>
    <property type="evidence" value="ECO:0007669"/>
    <property type="project" value="UniProtKB-UniRule"/>
</dbReference>
<dbReference type="EMBL" id="JACNLK010000046">
    <property type="protein sequence ID" value="MBC8208605.1"/>
    <property type="molecule type" value="Genomic_DNA"/>
</dbReference>
<dbReference type="NCBIfam" id="TIGR01070">
    <property type="entry name" value="mutS1"/>
    <property type="match status" value="1"/>
</dbReference>
<dbReference type="FunFam" id="3.40.1170.10:FF:000001">
    <property type="entry name" value="DNA mismatch repair protein MutS"/>
    <property type="match status" value="1"/>
</dbReference>
<dbReference type="InterPro" id="IPR007860">
    <property type="entry name" value="DNA_mmatch_repair_MutS_con_dom"/>
</dbReference>
<dbReference type="SUPFAM" id="SSF55271">
    <property type="entry name" value="DNA repair protein MutS, domain I"/>
    <property type="match status" value="1"/>
</dbReference>
<comment type="function">
    <text evidence="8 9">This protein is involved in the repair of mismatches in DNA. It is possible that it carries out the mismatch recognition step. This protein has a weak ATPase activity.</text>
</comment>
<dbReference type="Pfam" id="PF05192">
    <property type="entry name" value="MutS_III"/>
    <property type="match status" value="1"/>
</dbReference>
<dbReference type="InterPro" id="IPR027417">
    <property type="entry name" value="P-loop_NTPase"/>
</dbReference>
<comment type="caution">
    <text evidence="13">The sequence shown here is derived from an EMBL/GenBank/DDBJ whole genome shotgun (WGS) entry which is preliminary data.</text>
</comment>
<organism evidence="13 14">
    <name type="scientific">Candidatus Desulfatifera sulfidica</name>
    <dbReference type="NCBI Taxonomy" id="2841691"/>
    <lineage>
        <taxon>Bacteria</taxon>
        <taxon>Pseudomonadati</taxon>
        <taxon>Thermodesulfobacteriota</taxon>
        <taxon>Desulfobulbia</taxon>
        <taxon>Desulfobulbales</taxon>
        <taxon>Desulfobulbaceae</taxon>
        <taxon>Candidatus Desulfatifera</taxon>
    </lineage>
</organism>
<dbReference type="AlphaFoldDB" id="A0A8J6NAR8"/>
<keyword evidence="4 9" id="KW-0227">DNA damage</keyword>
<keyword evidence="5 9" id="KW-0067">ATP-binding</keyword>
<dbReference type="Pfam" id="PF05190">
    <property type="entry name" value="MutS_IV"/>
    <property type="match status" value="1"/>
</dbReference>
<dbReference type="InterPro" id="IPR005748">
    <property type="entry name" value="DNA_mismatch_repair_MutS"/>
</dbReference>
<dbReference type="InterPro" id="IPR016151">
    <property type="entry name" value="DNA_mismatch_repair_MutS_N"/>
</dbReference>
<sequence>MSKSPKITPMLQQYLEIKEQHPDAILFYRMGDFYEMFFEDAVEASKLLGITLTSRNSKDTENRVPMCGIPYHAAATYLAKLIRASKRVAICEQVEDPAQAKGIVRREVVRVVSPGVVTDNQLLDDKDNLYVAALCHKPVKEGYLYGISFLDLSTGDFQVGEFEDMGHEPEQILDQLTRMTPAELLIADEDEEVLTPLLNSIRTLLPGICVTRRQKNLFHLNSCRELLIDQFRVSNLAGFGCDHLQQGIIAAGILLGYIQETQKTDMNHLERLTPIDLGHILQIDDSSRRNLELTQTVIGGKRQGSLLAILDQTSTPMGARILKQRLLFPLQDVSQIKSRLDAVEDLLQNGNRREQLRSLLGEVYDLERLNSRMVLGSGNGRDMLAVKQSLQRLPAIRELLSSCLAPKLQEISQQIDLMDDLHQLLEAAIHEEPPITVRDGKLIKAGYHSELDELLLIQRDSKQLIAGLEQSERESTGISKLKVGYNKVFGYFLEVSKLHAEKVPDHYIRKQTLVNAERFITPQLKEFEDKVLGAQERCLELEYQLFSEIRATLAAASPRMIKCAQHLARIDFFSALAEVARLYRYKRPEVNGGEVISINEGRHPVIERSLPPGTFVPNDTHLDQSEQEILIITGPNMAGKSTILRQTALIVLMAQMGSFVPADQAEIGIVDRIFTRVGAMDDLRRGQSTFMVEMNETANILNNATDRSLVILDEIGRGTSTYDGLAIAWAVAEELVEKNSRGVKTLFATHYHELTDLARTRHRVHNYSIAVREWNDTIIFLHKLVKGGANRSYGIQVAALAGVPERVVKRAGEILHNIESGEFDHTGRPNFARESQQKEKKGRPPQQLALFNPPADPVIDYLKTIRANDLTPRQALDVIYEIERLLHE</sequence>
<dbReference type="InterPro" id="IPR000432">
    <property type="entry name" value="DNA_mismatch_repair_MutS_C"/>
</dbReference>
<protein>
    <recommendedName>
        <fullName evidence="2 9">DNA mismatch repair protein MutS</fullName>
    </recommendedName>
</protein>
<reference evidence="13 14" key="1">
    <citation type="submission" date="2020-08" db="EMBL/GenBank/DDBJ databases">
        <title>Bridging the membrane lipid divide: bacteria of the FCB group superphylum have the potential to synthesize archaeal ether lipids.</title>
        <authorList>
            <person name="Villanueva L."/>
            <person name="Von Meijenfeldt F.A.B."/>
            <person name="Westbye A.B."/>
            <person name="Yadav S."/>
            <person name="Hopmans E.C."/>
            <person name="Dutilh B.E."/>
            <person name="Sinninghe Damste J.S."/>
        </authorList>
    </citation>
    <scope>NUCLEOTIDE SEQUENCE [LARGE SCALE GENOMIC DNA]</scope>
    <source>
        <strain evidence="13">NIOZ-UU81</strain>
    </source>
</reference>
<dbReference type="Proteomes" id="UP000599024">
    <property type="component" value="Unassembled WGS sequence"/>
</dbReference>
<evidence type="ECO:0000256" key="10">
    <source>
        <dbReference type="RuleBase" id="RU003756"/>
    </source>
</evidence>
<dbReference type="Gene3D" id="1.10.1420.10">
    <property type="match status" value="2"/>
</dbReference>
<evidence type="ECO:0000256" key="8">
    <source>
        <dbReference type="ARBA" id="ARBA00024647"/>
    </source>
</evidence>
<dbReference type="PROSITE" id="PS00486">
    <property type="entry name" value="DNA_MISMATCH_REPAIR_2"/>
    <property type="match status" value="1"/>
</dbReference>
<name>A0A8J6NAR8_9BACT</name>
<dbReference type="InterPro" id="IPR045076">
    <property type="entry name" value="MutS"/>
</dbReference>
<dbReference type="SUPFAM" id="SSF52540">
    <property type="entry name" value="P-loop containing nucleoside triphosphate hydrolases"/>
    <property type="match status" value="1"/>
</dbReference>
<dbReference type="Gene3D" id="6.10.140.430">
    <property type="match status" value="1"/>
</dbReference>
<dbReference type="InterPro" id="IPR007695">
    <property type="entry name" value="DNA_mismatch_repair_MutS-lik_N"/>
</dbReference>
<evidence type="ECO:0000259" key="12">
    <source>
        <dbReference type="PROSITE" id="PS00486"/>
    </source>
</evidence>
<comment type="similarity">
    <text evidence="1 9 10">Belongs to the DNA mismatch repair MutS family.</text>
</comment>
<dbReference type="FunFam" id="1.10.1420.10:FF:000001">
    <property type="entry name" value="DNA mismatch repair protein MutS"/>
    <property type="match status" value="1"/>
</dbReference>
<proteinExistence type="inferred from homology"/>
<dbReference type="CDD" id="cd03284">
    <property type="entry name" value="ABC_MutS1"/>
    <property type="match status" value="1"/>
</dbReference>
<dbReference type="Pfam" id="PF01624">
    <property type="entry name" value="MutS_I"/>
    <property type="match status" value="1"/>
</dbReference>
<dbReference type="Gene3D" id="3.30.420.110">
    <property type="entry name" value="MutS, connector domain"/>
    <property type="match status" value="1"/>
</dbReference>
<dbReference type="NCBIfam" id="NF003810">
    <property type="entry name" value="PRK05399.1"/>
    <property type="match status" value="1"/>
</dbReference>
<keyword evidence="3 9" id="KW-0547">Nucleotide-binding</keyword>
<feature type="domain" description="DNA mismatch repair proteins mutS family" evidence="12">
    <location>
        <begin position="708"/>
        <end position="724"/>
    </location>
</feature>
<feature type="region of interest" description="Disordered" evidence="11">
    <location>
        <begin position="821"/>
        <end position="849"/>
    </location>
</feature>
<dbReference type="SUPFAM" id="SSF48334">
    <property type="entry name" value="DNA repair protein MutS, domain III"/>
    <property type="match status" value="1"/>
</dbReference>
<keyword evidence="6 9" id="KW-0238">DNA-binding</keyword>
<dbReference type="PIRSF" id="PIRSF037677">
    <property type="entry name" value="DNA_mis_repair_Msh6"/>
    <property type="match status" value="1"/>
</dbReference>
<keyword evidence="7 9" id="KW-0234">DNA repair</keyword>
<dbReference type="Gene3D" id="3.40.50.300">
    <property type="entry name" value="P-loop containing nucleotide triphosphate hydrolases"/>
    <property type="match status" value="1"/>
</dbReference>
<gene>
    <name evidence="9 13" type="primary">mutS</name>
    <name evidence="13" type="ORF">H8E79_05510</name>
</gene>
<evidence type="ECO:0000256" key="7">
    <source>
        <dbReference type="ARBA" id="ARBA00023204"/>
    </source>
</evidence>
<dbReference type="Gene3D" id="3.40.1170.10">
    <property type="entry name" value="DNA repair protein MutS, domain I"/>
    <property type="match status" value="1"/>
</dbReference>
<dbReference type="InterPro" id="IPR017261">
    <property type="entry name" value="DNA_mismatch_repair_MutS/MSH"/>
</dbReference>
<dbReference type="SMART" id="SM00533">
    <property type="entry name" value="MUTSd"/>
    <property type="match status" value="1"/>
</dbReference>
<evidence type="ECO:0000256" key="9">
    <source>
        <dbReference type="HAMAP-Rule" id="MF_00096"/>
    </source>
</evidence>
<dbReference type="PANTHER" id="PTHR11361:SF34">
    <property type="entry name" value="DNA MISMATCH REPAIR PROTEIN MSH1, MITOCHONDRIAL"/>
    <property type="match status" value="1"/>
</dbReference>
<evidence type="ECO:0000256" key="11">
    <source>
        <dbReference type="SAM" id="MobiDB-lite"/>
    </source>
</evidence>